<evidence type="ECO:0000313" key="1">
    <source>
        <dbReference type="EMBL" id="JAH89252.1"/>
    </source>
</evidence>
<dbReference type="EMBL" id="GBXM01019325">
    <property type="protein sequence ID" value="JAH89252.1"/>
    <property type="molecule type" value="Transcribed_RNA"/>
</dbReference>
<protein>
    <submittedName>
        <fullName evidence="1">Uncharacterized protein</fullName>
    </submittedName>
</protein>
<sequence>MKIVCFDIISHTTYLKSGSLEIKINFQSF</sequence>
<proteinExistence type="predicted"/>
<dbReference type="AlphaFoldDB" id="A0A0E9WFY8"/>
<reference evidence="1" key="1">
    <citation type="submission" date="2014-11" db="EMBL/GenBank/DDBJ databases">
        <authorList>
            <person name="Amaro Gonzalez C."/>
        </authorList>
    </citation>
    <scope>NUCLEOTIDE SEQUENCE</scope>
</reference>
<accession>A0A0E9WFY8</accession>
<organism evidence="1">
    <name type="scientific">Anguilla anguilla</name>
    <name type="common">European freshwater eel</name>
    <name type="synonym">Muraena anguilla</name>
    <dbReference type="NCBI Taxonomy" id="7936"/>
    <lineage>
        <taxon>Eukaryota</taxon>
        <taxon>Metazoa</taxon>
        <taxon>Chordata</taxon>
        <taxon>Craniata</taxon>
        <taxon>Vertebrata</taxon>
        <taxon>Euteleostomi</taxon>
        <taxon>Actinopterygii</taxon>
        <taxon>Neopterygii</taxon>
        <taxon>Teleostei</taxon>
        <taxon>Anguilliformes</taxon>
        <taxon>Anguillidae</taxon>
        <taxon>Anguilla</taxon>
    </lineage>
</organism>
<reference evidence="1" key="2">
    <citation type="journal article" date="2015" name="Fish Shellfish Immunol.">
        <title>Early steps in the European eel (Anguilla anguilla)-Vibrio vulnificus interaction in the gills: Role of the RtxA13 toxin.</title>
        <authorList>
            <person name="Callol A."/>
            <person name="Pajuelo D."/>
            <person name="Ebbesson L."/>
            <person name="Teles M."/>
            <person name="MacKenzie S."/>
            <person name="Amaro C."/>
        </authorList>
    </citation>
    <scope>NUCLEOTIDE SEQUENCE</scope>
</reference>
<name>A0A0E9WFY8_ANGAN</name>